<dbReference type="Proteomes" id="UP000234190">
    <property type="component" value="Unassembled WGS sequence"/>
</dbReference>
<dbReference type="InterPro" id="IPR000891">
    <property type="entry name" value="PYR_CT"/>
</dbReference>
<evidence type="ECO:0000313" key="5">
    <source>
        <dbReference type="EMBL" id="PLC49081.1"/>
    </source>
</evidence>
<dbReference type="PANTHER" id="PTHR42738">
    <property type="entry name" value="HYDROXYMETHYLGLUTARYL-COA LYASE"/>
    <property type="match status" value="1"/>
</dbReference>
<comment type="caution">
    <text evidence="5">The sequence shown here is derived from an EMBL/GenBank/DDBJ whole genome shotgun (WGS) entry which is preliminary data.</text>
</comment>
<dbReference type="GO" id="GO:0046951">
    <property type="term" value="P:ketone body biosynthetic process"/>
    <property type="evidence" value="ECO:0007669"/>
    <property type="project" value="TreeGrafter"/>
</dbReference>
<dbReference type="PROSITE" id="PS50991">
    <property type="entry name" value="PYR_CT"/>
    <property type="match status" value="1"/>
</dbReference>
<dbReference type="GO" id="GO:0046872">
    <property type="term" value="F:metal ion binding"/>
    <property type="evidence" value="ECO:0007669"/>
    <property type="project" value="UniProtKB-KW"/>
</dbReference>
<proteinExistence type="inferred from homology"/>
<dbReference type="GO" id="GO:0004419">
    <property type="term" value="F:hydroxymethylglutaryl-CoA lyase activity"/>
    <property type="evidence" value="ECO:0007669"/>
    <property type="project" value="TreeGrafter"/>
</dbReference>
<keyword evidence="2" id="KW-0479">Metal-binding</keyword>
<evidence type="ECO:0000313" key="6">
    <source>
        <dbReference type="Proteomes" id="UP000234190"/>
    </source>
</evidence>
<dbReference type="EMBL" id="PDNW01000013">
    <property type="protein sequence ID" value="PLC49081.1"/>
    <property type="molecule type" value="Genomic_DNA"/>
</dbReference>
<accession>A0A2N4U237</accession>
<dbReference type="AlphaFoldDB" id="A0A2N4U237"/>
<dbReference type="RefSeq" id="WP_102074790.1">
    <property type="nucleotide sequence ID" value="NZ_PDNW01000013.1"/>
</dbReference>
<evidence type="ECO:0000259" key="4">
    <source>
        <dbReference type="PROSITE" id="PS50991"/>
    </source>
</evidence>
<dbReference type="SUPFAM" id="SSF51569">
    <property type="entry name" value="Aldolase"/>
    <property type="match status" value="1"/>
</dbReference>
<dbReference type="FunFam" id="3.20.20.70:FF:000071">
    <property type="entry name" value="Hydroxymethylglutaryl-CoA lyase"/>
    <property type="match status" value="1"/>
</dbReference>
<evidence type="ECO:0000256" key="1">
    <source>
        <dbReference type="ARBA" id="ARBA00009405"/>
    </source>
</evidence>
<dbReference type="GO" id="GO:0006552">
    <property type="term" value="P:L-leucine catabolic process"/>
    <property type="evidence" value="ECO:0007669"/>
    <property type="project" value="TreeGrafter"/>
</dbReference>
<dbReference type="Pfam" id="PF00682">
    <property type="entry name" value="HMGL-like"/>
    <property type="match status" value="1"/>
</dbReference>
<reference evidence="5 6" key="1">
    <citation type="submission" date="2017-10" db="EMBL/GenBank/DDBJ databases">
        <title>Two draft genome sequences of Pusillimonas sp. strains isolated from a nitrate- and radionuclide-contaminated groundwater in Russia.</title>
        <authorList>
            <person name="Grouzdev D.S."/>
            <person name="Tourova T.P."/>
            <person name="Goeva M.A."/>
            <person name="Babich T.L."/>
            <person name="Sokolova D.S."/>
            <person name="Abdullin R."/>
            <person name="Poltaraus A.B."/>
            <person name="Toshchakov S.V."/>
            <person name="Nazina T.N."/>
        </authorList>
    </citation>
    <scope>NUCLEOTIDE SEQUENCE [LARGE SCALE GENOMIC DNA]</scope>
    <source>
        <strain evidence="5 6">JR1/69-3-13</strain>
    </source>
</reference>
<gene>
    <name evidence="5" type="ORF">CR159_15095</name>
</gene>
<evidence type="ECO:0000256" key="3">
    <source>
        <dbReference type="ARBA" id="ARBA00023239"/>
    </source>
</evidence>
<keyword evidence="3 5" id="KW-0456">Lyase</keyword>
<keyword evidence="6" id="KW-1185">Reference proteome</keyword>
<dbReference type="PANTHER" id="PTHR42738:SF7">
    <property type="entry name" value="HYDROXYMETHYLGLUTARYL-COA LYASE"/>
    <property type="match status" value="1"/>
</dbReference>
<organism evidence="5 6">
    <name type="scientific">Pollutimonas subterranea</name>
    <dbReference type="NCBI Taxonomy" id="2045210"/>
    <lineage>
        <taxon>Bacteria</taxon>
        <taxon>Pseudomonadati</taxon>
        <taxon>Pseudomonadota</taxon>
        <taxon>Betaproteobacteria</taxon>
        <taxon>Burkholderiales</taxon>
        <taxon>Alcaligenaceae</taxon>
        <taxon>Pollutimonas</taxon>
    </lineage>
</organism>
<evidence type="ECO:0000256" key="2">
    <source>
        <dbReference type="ARBA" id="ARBA00022723"/>
    </source>
</evidence>
<dbReference type="InterPro" id="IPR013785">
    <property type="entry name" value="Aldolase_TIM"/>
</dbReference>
<dbReference type="Gene3D" id="3.20.20.70">
    <property type="entry name" value="Aldolase class I"/>
    <property type="match status" value="1"/>
</dbReference>
<sequence>MNIPASVEVIEVGMRDGLQMEYQFIDTGTKVELINGLMAAGVRHIEATSFVSPRAVPQLADAAEVLAGAHRPAGSRFAVLAPNLKGVERAIAAKADEIVVFLSCSESHNEKNLNRSIDRSLEDISAIAQRVKDVDIIKKGAIACAFGCPFEGDIDLDTLMRIAGNFHALGFRALTLGDTTGMATPRLVTRTVLALRDAFPEMKLTLHFHNTRGIGLVNVVAGLNAGIDSYESSLGGLGGCPFAPGASGNICTEDLVYLLNEMGIQTGIDLGKLIDVASRMESILGRSLPGQVMKAGPRLRLHGYEDAACAMG</sequence>
<protein>
    <submittedName>
        <fullName evidence="5">Hydroxymethylglutaryl-CoA lyase</fullName>
    </submittedName>
</protein>
<dbReference type="CDD" id="cd07938">
    <property type="entry name" value="DRE_TIM_HMGL"/>
    <property type="match status" value="1"/>
</dbReference>
<comment type="similarity">
    <text evidence="1">Belongs to the HMG-CoA lyase family.</text>
</comment>
<dbReference type="OrthoDB" id="9784013at2"/>
<dbReference type="InterPro" id="IPR043594">
    <property type="entry name" value="HMGL"/>
</dbReference>
<dbReference type="NCBIfam" id="NF004283">
    <property type="entry name" value="PRK05692.1"/>
    <property type="match status" value="1"/>
</dbReference>
<feature type="domain" description="Pyruvate carboxyltransferase" evidence="4">
    <location>
        <begin position="7"/>
        <end position="274"/>
    </location>
</feature>
<name>A0A2N4U237_9BURK</name>